<name>A0ABP5QYT8_9MICO</name>
<dbReference type="InterPro" id="IPR000600">
    <property type="entry name" value="ROK"/>
</dbReference>
<evidence type="ECO:0000256" key="1">
    <source>
        <dbReference type="ARBA" id="ARBA00006479"/>
    </source>
</evidence>
<accession>A0ABP5QYT8</accession>
<dbReference type="PANTHER" id="PTHR18964">
    <property type="entry name" value="ROK (REPRESSOR, ORF, KINASE) FAMILY"/>
    <property type="match status" value="1"/>
</dbReference>
<dbReference type="PANTHER" id="PTHR18964:SF169">
    <property type="entry name" value="N-ACETYLMANNOSAMINE KINASE"/>
    <property type="match status" value="1"/>
</dbReference>
<comment type="caution">
    <text evidence="2">The sequence shown here is derived from an EMBL/GenBank/DDBJ whole genome shotgun (WGS) entry which is preliminary data.</text>
</comment>
<dbReference type="Gene3D" id="3.30.420.40">
    <property type="match status" value="2"/>
</dbReference>
<dbReference type="Proteomes" id="UP001500929">
    <property type="component" value="Unassembled WGS sequence"/>
</dbReference>
<sequence length="327" mass="32676">MSSEPCALALDIGGTKLAVGVVDADGTVRSMLVEPTRRTEGPDVIVPRLFDMGRRSITEAGLTVDEVSAVGIACGGPLDSAAGVLLSPLHLPDWSQLPIGALAAAEFGVPATLVNDASAGAWGEFRFGAGRGTRSLIYLTVSTGMGGGAVFNGELHYGAAGNGGEFGHVMVRPGGRLCTCGRLGCVEAYASGTAIAAYASELVATGAPSSLNELDAITAADVSARSTTDPVAGRVWGEGMAALGVAITDLVNVIEPDAVIIGGGLTRSGALLLHPVREAVRTSAMPPAGAAVRVVLSELGDAACLVGAGTVALDRHLAASKGVTVHA</sequence>
<proteinExistence type="inferred from homology"/>
<gene>
    <name evidence="2" type="ORF">GCM10009851_35810</name>
</gene>
<comment type="similarity">
    <text evidence="1">Belongs to the ROK (NagC/XylR) family.</text>
</comment>
<evidence type="ECO:0000313" key="3">
    <source>
        <dbReference type="Proteomes" id="UP001500929"/>
    </source>
</evidence>
<evidence type="ECO:0000313" key="2">
    <source>
        <dbReference type="EMBL" id="GAA2247219.1"/>
    </source>
</evidence>
<organism evidence="2 3">
    <name type="scientific">Herbiconiux moechotypicola</name>
    <dbReference type="NCBI Taxonomy" id="637393"/>
    <lineage>
        <taxon>Bacteria</taxon>
        <taxon>Bacillati</taxon>
        <taxon>Actinomycetota</taxon>
        <taxon>Actinomycetes</taxon>
        <taxon>Micrococcales</taxon>
        <taxon>Microbacteriaceae</taxon>
        <taxon>Herbiconiux</taxon>
    </lineage>
</organism>
<protein>
    <submittedName>
        <fullName evidence="2">ROK family protein</fullName>
    </submittedName>
</protein>
<dbReference type="RefSeq" id="WP_259481053.1">
    <property type="nucleotide sequence ID" value="NZ_BAAAQY010000013.1"/>
</dbReference>
<reference evidence="3" key="1">
    <citation type="journal article" date="2019" name="Int. J. Syst. Evol. Microbiol.">
        <title>The Global Catalogue of Microorganisms (GCM) 10K type strain sequencing project: providing services to taxonomists for standard genome sequencing and annotation.</title>
        <authorList>
            <consortium name="The Broad Institute Genomics Platform"/>
            <consortium name="The Broad Institute Genome Sequencing Center for Infectious Disease"/>
            <person name="Wu L."/>
            <person name="Ma J."/>
        </authorList>
    </citation>
    <scope>NUCLEOTIDE SEQUENCE [LARGE SCALE GENOMIC DNA]</scope>
    <source>
        <strain evidence="3">JCM 16117</strain>
    </source>
</reference>
<dbReference type="EMBL" id="BAAAQY010000013">
    <property type="protein sequence ID" value="GAA2247219.1"/>
    <property type="molecule type" value="Genomic_DNA"/>
</dbReference>
<dbReference type="SUPFAM" id="SSF53067">
    <property type="entry name" value="Actin-like ATPase domain"/>
    <property type="match status" value="1"/>
</dbReference>
<dbReference type="InterPro" id="IPR043129">
    <property type="entry name" value="ATPase_NBD"/>
</dbReference>
<dbReference type="PROSITE" id="PS01125">
    <property type="entry name" value="ROK"/>
    <property type="match status" value="1"/>
</dbReference>
<dbReference type="Pfam" id="PF00480">
    <property type="entry name" value="ROK"/>
    <property type="match status" value="1"/>
</dbReference>
<keyword evidence="3" id="KW-1185">Reference proteome</keyword>
<dbReference type="InterPro" id="IPR049874">
    <property type="entry name" value="ROK_cs"/>
</dbReference>